<reference evidence="2 3" key="1">
    <citation type="submission" date="2017-02" db="EMBL/GenBank/DDBJ databases">
        <title>Genomes of Trichoderma spp. with biocontrol activity.</title>
        <authorList>
            <person name="Gardiner D."/>
            <person name="Kazan K."/>
            <person name="Vos C."/>
            <person name="Harvey P."/>
        </authorList>
    </citation>
    <scope>NUCLEOTIDE SEQUENCE [LARGE SCALE GENOMIC DNA]</scope>
    <source>
        <strain evidence="2 3">Tr1</strain>
    </source>
</reference>
<gene>
    <name evidence="2" type="ORF">THARTR1_00676</name>
</gene>
<sequence>MLLHWQRRQQGDQPKGEQGWPKDRLKDELKGKKNADGKTIVTAFYLGISMDLRGPAFMRHQTPKAPKGQTPIPGRVREQIPRNKLKGLIIRSEPATTITGQAVIPHYLMTVKENLLAAKRLVSGVPLEDVFNTPAALAYCNDAVDRLIDNIEKGKALDPPAIMNPYQPQDVRPGASVAGLSQNKVKQLVLTNLYPMSFITLVSYHDPLARTNQQDTNFVSHLLRLLNSHPNLSACSANSSRNIVKTLLIYGWL</sequence>
<organism evidence="2 3">
    <name type="scientific">Trichoderma harzianum</name>
    <name type="common">Hypocrea lixii</name>
    <dbReference type="NCBI Taxonomy" id="5544"/>
    <lineage>
        <taxon>Eukaryota</taxon>
        <taxon>Fungi</taxon>
        <taxon>Dikarya</taxon>
        <taxon>Ascomycota</taxon>
        <taxon>Pezizomycotina</taxon>
        <taxon>Sordariomycetes</taxon>
        <taxon>Hypocreomycetidae</taxon>
        <taxon>Hypocreales</taxon>
        <taxon>Hypocreaceae</taxon>
        <taxon>Trichoderma</taxon>
    </lineage>
</organism>
<evidence type="ECO:0000313" key="3">
    <source>
        <dbReference type="Proteomes" id="UP000236290"/>
    </source>
</evidence>
<dbReference type="EMBL" id="MTYI01000005">
    <property type="protein sequence ID" value="PNP59797.1"/>
    <property type="molecule type" value="Genomic_DNA"/>
</dbReference>
<dbReference type="OrthoDB" id="10423748at2759"/>
<accession>A0A2K0UPT1</accession>
<feature type="compositionally biased region" description="Basic and acidic residues" evidence="1">
    <location>
        <begin position="20"/>
        <end position="31"/>
    </location>
</feature>
<evidence type="ECO:0000256" key="1">
    <source>
        <dbReference type="SAM" id="MobiDB-lite"/>
    </source>
</evidence>
<dbReference type="AlphaFoldDB" id="A0A2K0UPT1"/>
<name>A0A2K0UPT1_TRIHA</name>
<protein>
    <submittedName>
        <fullName evidence="2">Uncharacterized protein</fullName>
    </submittedName>
</protein>
<feature type="region of interest" description="Disordered" evidence="1">
    <location>
        <begin position="1"/>
        <end position="31"/>
    </location>
</feature>
<evidence type="ECO:0000313" key="2">
    <source>
        <dbReference type="EMBL" id="PNP59797.1"/>
    </source>
</evidence>
<proteinExistence type="predicted"/>
<dbReference type="Proteomes" id="UP000236290">
    <property type="component" value="Unassembled WGS sequence"/>
</dbReference>
<comment type="caution">
    <text evidence="2">The sequence shown here is derived from an EMBL/GenBank/DDBJ whole genome shotgun (WGS) entry which is preliminary data.</text>
</comment>